<dbReference type="NCBIfam" id="NF008657">
    <property type="entry name" value="PRK11657.1"/>
    <property type="match status" value="1"/>
</dbReference>
<feature type="domain" description="Thioredoxin-like fold" evidence="2">
    <location>
        <begin position="118"/>
        <end position="248"/>
    </location>
</feature>
<feature type="signal peptide" evidence="1">
    <location>
        <begin position="1"/>
        <end position="21"/>
    </location>
</feature>
<dbReference type="InterPro" id="IPR036249">
    <property type="entry name" value="Thioredoxin-like_sf"/>
</dbReference>
<dbReference type="InterPro" id="IPR012336">
    <property type="entry name" value="Thioredoxin-like_fold"/>
</dbReference>
<evidence type="ECO:0000313" key="3">
    <source>
        <dbReference type="EMBL" id="NRQ41451.1"/>
    </source>
</evidence>
<dbReference type="PANTHER" id="PTHR35272">
    <property type="entry name" value="THIOL:DISULFIDE INTERCHANGE PROTEIN DSBC-RELATED"/>
    <property type="match status" value="1"/>
</dbReference>
<organism evidence="3 4">
    <name type="scientific">Rheinheimera lutimaris</name>
    <dbReference type="NCBI Taxonomy" id="2740584"/>
    <lineage>
        <taxon>Bacteria</taxon>
        <taxon>Pseudomonadati</taxon>
        <taxon>Pseudomonadota</taxon>
        <taxon>Gammaproteobacteria</taxon>
        <taxon>Chromatiales</taxon>
        <taxon>Chromatiaceae</taxon>
        <taxon>Rheinheimera</taxon>
    </lineage>
</organism>
<reference evidence="3 4" key="1">
    <citation type="submission" date="2020-06" db="EMBL/GenBank/DDBJ databases">
        <title>Rheinheimera sp. nov., a marine bacterium isolated from coastal.</title>
        <authorList>
            <person name="Yu Q."/>
            <person name="Qi Y."/>
            <person name="Pu J."/>
        </authorList>
    </citation>
    <scope>NUCLEOTIDE SEQUENCE [LARGE SCALE GENOMIC DNA]</scope>
    <source>
        <strain evidence="3 4">YQF-2</strain>
    </source>
</reference>
<dbReference type="PANTHER" id="PTHR35272:SF4">
    <property type="entry name" value="THIOL:DISULFIDE INTERCHANGE PROTEIN DSBG"/>
    <property type="match status" value="1"/>
</dbReference>
<dbReference type="InterPro" id="IPR033954">
    <property type="entry name" value="DiS-bond_Isoase_DsbC/G"/>
</dbReference>
<dbReference type="AlphaFoldDB" id="A0A7Y5APB0"/>
<comment type="function">
    <text evidence="1">Required for disulfide bond formation in some periplasmic proteins. Acts by transferring its disulfide bond to other proteins and is reduced in the process.</text>
</comment>
<accession>A0A7Y5APB0</accession>
<dbReference type="InterPro" id="IPR051470">
    <property type="entry name" value="Thiol:disulfide_interchange"/>
</dbReference>
<dbReference type="GO" id="GO:0042597">
    <property type="term" value="C:periplasmic space"/>
    <property type="evidence" value="ECO:0007669"/>
    <property type="project" value="UniProtKB-SubCell"/>
</dbReference>
<keyword evidence="1" id="KW-0676">Redox-active center</keyword>
<feature type="chain" id="PRO_5031596698" description="Thiol:disulfide interchange protein" evidence="1">
    <location>
        <begin position="22"/>
        <end position="252"/>
    </location>
</feature>
<comment type="caution">
    <text evidence="3">The sequence shown here is derived from an EMBL/GenBank/DDBJ whole genome shotgun (WGS) entry which is preliminary data.</text>
</comment>
<dbReference type="InterPro" id="IPR009094">
    <property type="entry name" value="DiS-bond_isomerase_DsbC/G_N_sf"/>
</dbReference>
<keyword evidence="1" id="KW-0574">Periplasm</keyword>
<sequence>MNNLSISIFLLTTAFSNYVSAAEEPAVIKYIKQQGVTIAGTFETKAGIKGYAAKVQGRELSIYLTPDNQHALIGSLINAKGEDLGTAALQRLISAPQNNLAWQQLEQANWVADGKADAPRIIYTFTDPNCPFCHRLRQAAAPFIDKGQVQLRHVMVGILRQDSLAKAANILGAKDPAMALQQHIQRYEQGGSKIDNAAVAKGEAVILKNNVLMQQLGVAATPTSFYRDVNGDIQMIQGMPSATILAAMFGDL</sequence>
<keyword evidence="4" id="KW-1185">Reference proteome</keyword>
<evidence type="ECO:0000259" key="2">
    <source>
        <dbReference type="Pfam" id="PF13098"/>
    </source>
</evidence>
<dbReference type="Pfam" id="PF13098">
    <property type="entry name" value="Thioredoxin_2"/>
    <property type="match status" value="1"/>
</dbReference>
<dbReference type="SUPFAM" id="SSF52833">
    <property type="entry name" value="Thioredoxin-like"/>
    <property type="match status" value="1"/>
</dbReference>
<dbReference type="Gene3D" id="3.40.30.10">
    <property type="entry name" value="Glutaredoxin"/>
    <property type="match status" value="1"/>
</dbReference>
<dbReference type="Gene3D" id="3.10.450.70">
    <property type="entry name" value="Disulphide bond isomerase, DsbC/G, N-terminal"/>
    <property type="match status" value="1"/>
</dbReference>
<dbReference type="RefSeq" id="WP_173499700.1">
    <property type="nucleotide sequence ID" value="NZ_JABSOD010000002.1"/>
</dbReference>
<dbReference type="SUPFAM" id="SSF54423">
    <property type="entry name" value="DsbC/DsbG N-terminal domain-like"/>
    <property type="match status" value="1"/>
</dbReference>
<proteinExistence type="inferred from homology"/>
<comment type="subcellular location">
    <subcellularLocation>
        <location evidence="1">Periplasm</location>
    </subcellularLocation>
</comment>
<keyword evidence="1" id="KW-0732">Signal</keyword>
<gene>
    <name evidence="3" type="primary">dsbG</name>
    <name evidence="3" type="ORF">HRH59_02535</name>
</gene>
<protein>
    <recommendedName>
        <fullName evidence="1">Thiol:disulfide interchange protein</fullName>
    </recommendedName>
</protein>
<comment type="similarity">
    <text evidence="1">Belongs to the thioredoxin family. DsbC subfamily.</text>
</comment>
<dbReference type="EMBL" id="JABSOD010000002">
    <property type="protein sequence ID" value="NRQ41451.1"/>
    <property type="molecule type" value="Genomic_DNA"/>
</dbReference>
<evidence type="ECO:0000313" key="4">
    <source>
        <dbReference type="Proteomes" id="UP000523161"/>
    </source>
</evidence>
<dbReference type="CDD" id="cd03020">
    <property type="entry name" value="DsbA_DsbC_DsbG"/>
    <property type="match status" value="1"/>
</dbReference>
<evidence type="ECO:0000256" key="1">
    <source>
        <dbReference type="RuleBase" id="RU364038"/>
    </source>
</evidence>
<name>A0A7Y5APB0_9GAMM</name>
<dbReference type="Proteomes" id="UP000523161">
    <property type="component" value="Unassembled WGS sequence"/>
</dbReference>